<evidence type="ECO:0000256" key="2">
    <source>
        <dbReference type="ARBA" id="ARBA00022842"/>
    </source>
</evidence>
<dbReference type="InterPro" id="IPR059000">
    <property type="entry name" value="ATPase_P-type_domA"/>
</dbReference>
<dbReference type="GO" id="GO:0046872">
    <property type="term" value="F:metal ion binding"/>
    <property type="evidence" value="ECO:0007669"/>
    <property type="project" value="UniProtKB-KW"/>
</dbReference>
<keyword evidence="3" id="KW-0812">Transmembrane</keyword>
<feature type="transmembrane region" description="Helical" evidence="3">
    <location>
        <begin position="620"/>
        <end position="639"/>
    </location>
</feature>
<feature type="transmembrane region" description="Helical" evidence="3">
    <location>
        <begin position="588"/>
        <end position="608"/>
    </location>
</feature>
<feature type="transmembrane region" description="Helical" evidence="3">
    <location>
        <begin position="556"/>
        <end position="576"/>
    </location>
</feature>
<name>A0A8T1PKZ7_CARIL</name>
<keyword evidence="7" id="KW-1185">Reference proteome</keyword>
<feature type="transmembrane region" description="Helical" evidence="3">
    <location>
        <begin position="451"/>
        <end position="478"/>
    </location>
</feature>
<evidence type="ECO:0008006" key="8">
    <source>
        <dbReference type="Google" id="ProtNLM"/>
    </source>
</evidence>
<evidence type="ECO:0000256" key="1">
    <source>
        <dbReference type="ARBA" id="ARBA00022723"/>
    </source>
</evidence>
<keyword evidence="1" id="KW-0479">Metal-binding</keyword>
<dbReference type="GO" id="GO:0005886">
    <property type="term" value="C:plasma membrane"/>
    <property type="evidence" value="ECO:0007669"/>
    <property type="project" value="TreeGrafter"/>
</dbReference>
<feature type="transmembrane region" description="Helical" evidence="3">
    <location>
        <begin position="523"/>
        <end position="544"/>
    </location>
</feature>
<dbReference type="InterPro" id="IPR006068">
    <property type="entry name" value="ATPase_P-typ_cation-transptr_C"/>
</dbReference>
<keyword evidence="3" id="KW-0472">Membrane</keyword>
<gene>
    <name evidence="6" type="ORF">CIPAW_09G104800</name>
</gene>
<feature type="transmembrane region" description="Helical" evidence="3">
    <location>
        <begin position="175"/>
        <end position="192"/>
    </location>
</feature>
<sequence>MGAVLAFVFGGIFRLEGALETGVIIIDSVIFLLVLLPSIAEFFSEKIIMISAQEKPLGMQRAKAYASREQGVRQEVEINDIVVGDKIFLKKGYPVPADGILVSGEFLKLDDGSSIDDQNPFLFYGAKVIDGEGLMKVTSVGMDMRLGHLMSQVTHFPDKIPGATALYRVNTISQIMGLVFTFLIATVLLIRFKLGDEDVKSNIPGLKAKTTMLNEVINKISMNTNGTIWIFAASLAGIKGGMPWVIRCAIAWGMNRMLSHKANAKRPSACLTMGSVSTVCINTSTGLDVAADDDMKCIRKAIGCFKTAGINVILFSEDTISVSADIAHMNCGLLPNSNGLVLEGKEFRNSNDEERMSKVDSINRMESCSASDVLLLVQCLKKKGHVVAMVGSRTNDVPALKEADVGIVMETNSSEKARESADIIIGDSDFFLMVADFVKLGRSIYEGTQKYVLFLLPMSIVGPLVTTITVCSSGYFPISIIEQLLANFFVSFLSALALLTEPPTEELMKKCPRIHTAAFFNKAMWRNLVFQVIYQTTILVIFQFKGQAILNISQKVSNTIIFNSFVICQVFNLFNAREMEKKNVFRGVIRNGWFWVAVTGILAVQVTIVGIETRFVSNPIWNLVPWLVPILIGMGSLVIDSASKFILGSHGLIDHTICLAYIRKDKITELPI</sequence>
<evidence type="ECO:0000259" key="5">
    <source>
        <dbReference type="Pfam" id="PF00689"/>
    </source>
</evidence>
<feature type="transmembrane region" description="Helical" evidence="3">
    <location>
        <begin position="24"/>
        <end position="43"/>
    </location>
</feature>
<dbReference type="Proteomes" id="UP000811609">
    <property type="component" value="Chromosome 9"/>
</dbReference>
<dbReference type="EMBL" id="CM031817">
    <property type="protein sequence ID" value="KAG6641887.1"/>
    <property type="molecule type" value="Genomic_DNA"/>
</dbReference>
<accession>A0A8T1PKZ7</accession>
<reference evidence="6" key="1">
    <citation type="submission" date="2020-12" db="EMBL/GenBank/DDBJ databases">
        <title>WGS assembly of Carya illinoinensis cv. Pawnee.</title>
        <authorList>
            <person name="Platts A."/>
            <person name="Shu S."/>
            <person name="Wright S."/>
            <person name="Barry K."/>
            <person name="Edger P."/>
            <person name="Pires J.C."/>
            <person name="Schmutz J."/>
        </authorList>
    </citation>
    <scope>NUCLEOTIDE SEQUENCE</scope>
    <source>
        <tissue evidence="6">Leaf</tissue>
    </source>
</reference>
<feature type="domain" description="Cation-transporting P-type ATPase C-terminal" evidence="5">
    <location>
        <begin position="477"/>
        <end position="646"/>
    </location>
</feature>
<organism evidence="6 7">
    <name type="scientific">Carya illinoinensis</name>
    <name type="common">Pecan</name>
    <dbReference type="NCBI Taxonomy" id="32201"/>
    <lineage>
        <taxon>Eukaryota</taxon>
        <taxon>Viridiplantae</taxon>
        <taxon>Streptophyta</taxon>
        <taxon>Embryophyta</taxon>
        <taxon>Tracheophyta</taxon>
        <taxon>Spermatophyta</taxon>
        <taxon>Magnoliopsida</taxon>
        <taxon>eudicotyledons</taxon>
        <taxon>Gunneridae</taxon>
        <taxon>Pentapetalae</taxon>
        <taxon>rosids</taxon>
        <taxon>fabids</taxon>
        <taxon>Fagales</taxon>
        <taxon>Juglandaceae</taxon>
        <taxon>Carya</taxon>
    </lineage>
</organism>
<dbReference type="GO" id="GO:0005388">
    <property type="term" value="F:P-type calcium transporter activity"/>
    <property type="evidence" value="ECO:0007669"/>
    <property type="project" value="TreeGrafter"/>
</dbReference>
<evidence type="ECO:0000313" key="6">
    <source>
        <dbReference type="EMBL" id="KAG6641887.1"/>
    </source>
</evidence>
<feature type="transmembrane region" description="Helical" evidence="3">
    <location>
        <begin position="228"/>
        <end position="252"/>
    </location>
</feature>
<feature type="domain" description="P-type ATPase A" evidence="4">
    <location>
        <begin position="64"/>
        <end position="153"/>
    </location>
</feature>
<dbReference type="Pfam" id="PF00689">
    <property type="entry name" value="Cation_ATPase_C"/>
    <property type="match status" value="1"/>
</dbReference>
<keyword evidence="3" id="KW-1133">Transmembrane helix</keyword>
<dbReference type="AlphaFoldDB" id="A0A8T1PKZ7"/>
<protein>
    <recommendedName>
        <fullName evidence="8">Cation-transporting P-type ATPase C-terminal domain-containing protein</fullName>
    </recommendedName>
</protein>
<proteinExistence type="predicted"/>
<comment type="caution">
    <text evidence="6">The sequence shown here is derived from an EMBL/GenBank/DDBJ whole genome shotgun (WGS) entry which is preliminary data.</text>
</comment>
<keyword evidence="2" id="KW-0460">Magnesium</keyword>
<dbReference type="PANTHER" id="PTHR24093:SF470">
    <property type="entry name" value="CALCIUM-TRANSPORTING ATPASE 12, PLASMA MEMBRANE-TYPE-LIKE"/>
    <property type="match status" value="1"/>
</dbReference>
<dbReference type="PANTHER" id="PTHR24093">
    <property type="entry name" value="CATION TRANSPORTING ATPASE"/>
    <property type="match status" value="1"/>
</dbReference>
<dbReference type="Pfam" id="PF00122">
    <property type="entry name" value="E1-E2_ATPase"/>
    <property type="match status" value="1"/>
</dbReference>
<feature type="transmembrane region" description="Helical" evidence="3">
    <location>
        <begin position="484"/>
        <end position="502"/>
    </location>
</feature>
<evidence type="ECO:0000313" key="7">
    <source>
        <dbReference type="Proteomes" id="UP000811609"/>
    </source>
</evidence>
<evidence type="ECO:0000259" key="4">
    <source>
        <dbReference type="Pfam" id="PF00122"/>
    </source>
</evidence>
<evidence type="ECO:0000256" key="3">
    <source>
        <dbReference type="SAM" id="Phobius"/>
    </source>
</evidence>